<dbReference type="PROSITE" id="PS50928">
    <property type="entry name" value="ABC_TM1"/>
    <property type="match status" value="1"/>
</dbReference>
<evidence type="ECO:0000256" key="4">
    <source>
        <dbReference type="ARBA" id="ARBA00022475"/>
    </source>
</evidence>
<dbReference type="GO" id="GO:0022857">
    <property type="term" value="F:transmembrane transporter activity"/>
    <property type="evidence" value="ECO:0007669"/>
    <property type="project" value="InterPro"/>
</dbReference>
<feature type="domain" description="ABC transmembrane type-1" evidence="10">
    <location>
        <begin position="29"/>
        <end position="232"/>
    </location>
</feature>
<dbReference type="InterPro" id="IPR010065">
    <property type="entry name" value="AA_ABC_transptr_permease_3TM"/>
</dbReference>
<dbReference type="InterPro" id="IPR035906">
    <property type="entry name" value="MetI-like_sf"/>
</dbReference>
<evidence type="ECO:0000256" key="2">
    <source>
        <dbReference type="ARBA" id="ARBA00010072"/>
    </source>
</evidence>
<evidence type="ECO:0000256" key="3">
    <source>
        <dbReference type="ARBA" id="ARBA00022448"/>
    </source>
</evidence>
<dbReference type="SUPFAM" id="SSF161098">
    <property type="entry name" value="MetI-like"/>
    <property type="match status" value="1"/>
</dbReference>
<comment type="caution">
    <text evidence="11">The sequence shown here is derived from an EMBL/GenBank/DDBJ whole genome shotgun (WGS) entry which is preliminary data.</text>
</comment>
<keyword evidence="6 9" id="KW-0812">Transmembrane</keyword>
<evidence type="ECO:0000313" key="12">
    <source>
        <dbReference type="Proteomes" id="UP000065521"/>
    </source>
</evidence>
<dbReference type="GO" id="GO:0043190">
    <property type="term" value="C:ATP-binding cassette (ABC) transporter complex"/>
    <property type="evidence" value="ECO:0007669"/>
    <property type="project" value="InterPro"/>
</dbReference>
<evidence type="ECO:0000256" key="8">
    <source>
        <dbReference type="ARBA" id="ARBA00023136"/>
    </source>
</evidence>
<feature type="transmembrane region" description="Helical" evidence="9">
    <location>
        <begin position="210"/>
        <end position="234"/>
    </location>
</feature>
<evidence type="ECO:0000256" key="6">
    <source>
        <dbReference type="ARBA" id="ARBA00022692"/>
    </source>
</evidence>
<gene>
    <name evidence="11" type="ORF">WI38_02060</name>
</gene>
<comment type="subcellular location">
    <subcellularLocation>
        <location evidence="1">Cell inner membrane</location>
        <topology evidence="1">Multi-pass membrane protein</topology>
    </subcellularLocation>
    <subcellularLocation>
        <location evidence="9">Cell membrane</location>
        <topology evidence="9">Multi-pass membrane protein</topology>
    </subcellularLocation>
</comment>
<protein>
    <submittedName>
        <fullName evidence="11">Amino acid ABC transporter permease</fullName>
    </submittedName>
</protein>
<evidence type="ECO:0000256" key="9">
    <source>
        <dbReference type="RuleBase" id="RU363032"/>
    </source>
</evidence>
<evidence type="ECO:0000313" key="11">
    <source>
        <dbReference type="EMBL" id="KUZ79860.1"/>
    </source>
</evidence>
<dbReference type="Proteomes" id="UP000065521">
    <property type="component" value="Unassembled WGS sequence"/>
</dbReference>
<keyword evidence="8 9" id="KW-0472">Membrane</keyword>
<dbReference type="InterPro" id="IPR051613">
    <property type="entry name" value="ABC_transp_permease_HisMQ"/>
</dbReference>
<evidence type="ECO:0000259" key="10">
    <source>
        <dbReference type="PROSITE" id="PS50928"/>
    </source>
</evidence>
<dbReference type="Gene3D" id="1.10.3720.10">
    <property type="entry name" value="MetI-like"/>
    <property type="match status" value="1"/>
</dbReference>
<proteinExistence type="inferred from homology"/>
<evidence type="ECO:0000256" key="7">
    <source>
        <dbReference type="ARBA" id="ARBA00022989"/>
    </source>
</evidence>
<dbReference type="AlphaFoldDB" id="A0A117XK21"/>
<dbReference type="EMBL" id="LOTN01000084">
    <property type="protein sequence ID" value="KUZ79860.1"/>
    <property type="molecule type" value="Genomic_DNA"/>
</dbReference>
<feature type="transmembrane region" description="Helical" evidence="9">
    <location>
        <begin position="32"/>
        <end position="55"/>
    </location>
</feature>
<feature type="transmembrane region" description="Helical" evidence="9">
    <location>
        <begin position="108"/>
        <end position="126"/>
    </location>
</feature>
<dbReference type="InterPro" id="IPR000515">
    <property type="entry name" value="MetI-like"/>
</dbReference>
<keyword evidence="5" id="KW-0997">Cell inner membrane</keyword>
<keyword evidence="3 9" id="KW-0813">Transport</keyword>
<comment type="similarity">
    <text evidence="2">Belongs to the binding-protein-dependent transport system permease family. HisMQ subfamily.</text>
</comment>
<reference evidence="11 12" key="1">
    <citation type="submission" date="2015-11" db="EMBL/GenBank/DDBJ databases">
        <title>Expanding the genomic diversity of Burkholderia species for the development of highly accurate diagnostics.</title>
        <authorList>
            <person name="Sahl J."/>
            <person name="Keim P."/>
            <person name="Wagner D."/>
        </authorList>
    </citation>
    <scope>NUCLEOTIDE SEQUENCE [LARGE SCALE GENOMIC DNA]</scope>
    <source>
        <strain evidence="11 12">RF32-BP4</strain>
    </source>
</reference>
<dbReference type="CDD" id="cd06261">
    <property type="entry name" value="TM_PBP2"/>
    <property type="match status" value="1"/>
</dbReference>
<sequence>MTADDSLLALLALLAFDDGGYGRVFAGAFALTFGVAAASFCTGVLLGIAGALGKLSRHAPLAWLARFYTTLVRALPELLCLLLAFYALAPAVEVALHRGGLVPDGFAFPPFLVAALSLGFIQGAYLTDIFRAALVNVPVGQVEAAHAYGMTPWQTFTRIRLPAAARLALPGVGNVWLNATKDASFISVLGSFTDLLKASQLAAGATRHYVFFYLVTAALFLLLSIASTGIFAVLERHANRGTRRATA</sequence>
<name>A0A117XK21_9BURK</name>
<evidence type="ECO:0000256" key="5">
    <source>
        <dbReference type="ARBA" id="ARBA00022519"/>
    </source>
</evidence>
<keyword evidence="4" id="KW-1003">Cell membrane</keyword>
<accession>A0A117XK21</accession>
<organism evidence="11 12">
    <name type="scientific">Burkholderia ubonensis</name>
    <dbReference type="NCBI Taxonomy" id="101571"/>
    <lineage>
        <taxon>Bacteria</taxon>
        <taxon>Pseudomonadati</taxon>
        <taxon>Pseudomonadota</taxon>
        <taxon>Betaproteobacteria</taxon>
        <taxon>Burkholderiales</taxon>
        <taxon>Burkholderiaceae</taxon>
        <taxon>Burkholderia</taxon>
        <taxon>Burkholderia cepacia complex</taxon>
    </lineage>
</organism>
<dbReference type="NCBIfam" id="TIGR01726">
    <property type="entry name" value="HEQRo_perm_3TM"/>
    <property type="match status" value="1"/>
</dbReference>
<dbReference type="RefSeq" id="WP_059611558.1">
    <property type="nucleotide sequence ID" value="NZ_LOTK01000064.1"/>
</dbReference>
<dbReference type="Pfam" id="PF00528">
    <property type="entry name" value="BPD_transp_1"/>
    <property type="match status" value="1"/>
</dbReference>
<evidence type="ECO:0000256" key="1">
    <source>
        <dbReference type="ARBA" id="ARBA00004429"/>
    </source>
</evidence>
<keyword evidence="7 9" id="KW-1133">Transmembrane helix</keyword>
<dbReference type="PANTHER" id="PTHR30133">
    <property type="entry name" value="CATIONIC AMINO ACID TRANSPORTER, MEMBRANE COMPONENT"/>
    <property type="match status" value="1"/>
</dbReference>
<feature type="transmembrane region" description="Helical" evidence="9">
    <location>
        <begin position="67"/>
        <end position="88"/>
    </location>
</feature>